<dbReference type="EMBL" id="DSPX01000057">
    <property type="protein sequence ID" value="HGG00200.1"/>
    <property type="molecule type" value="Genomic_DNA"/>
</dbReference>
<accession>A0A7C3ZG10</accession>
<protein>
    <submittedName>
        <fullName evidence="1">Uncharacterized protein</fullName>
    </submittedName>
</protein>
<reference evidence="1" key="1">
    <citation type="journal article" date="2020" name="mSystems">
        <title>Genome- and Community-Level Interaction Insights into Carbon Utilization and Element Cycling Functions of Hydrothermarchaeota in Hydrothermal Sediment.</title>
        <authorList>
            <person name="Zhou Z."/>
            <person name="Liu Y."/>
            <person name="Xu W."/>
            <person name="Pan J."/>
            <person name="Luo Z.H."/>
            <person name="Li M."/>
        </authorList>
    </citation>
    <scope>NUCLEOTIDE SEQUENCE [LARGE SCALE GENOMIC DNA]</scope>
    <source>
        <strain evidence="1">SpSt-374</strain>
    </source>
</reference>
<organism evidence="1">
    <name type="scientific">Planktothricoides sp. SpSt-374</name>
    <dbReference type="NCBI Taxonomy" id="2282167"/>
    <lineage>
        <taxon>Bacteria</taxon>
        <taxon>Bacillati</taxon>
        <taxon>Cyanobacteriota</taxon>
        <taxon>Cyanophyceae</taxon>
        <taxon>Oscillatoriophycideae</taxon>
        <taxon>Oscillatoriales</taxon>
        <taxon>Oscillatoriaceae</taxon>
        <taxon>Planktothricoides</taxon>
    </lineage>
</organism>
<gene>
    <name evidence="1" type="ORF">ENR15_05935</name>
</gene>
<sequence>MAIFREFIAPLLILLVFLVALVAVSARIWLPQEMMGPAPIEEPVEDLSFVQSPLSNVPCHWEQVRCPLSAVAG</sequence>
<evidence type="ECO:0000313" key="1">
    <source>
        <dbReference type="EMBL" id="HGG00200.1"/>
    </source>
</evidence>
<name>A0A7C3ZG10_9CYAN</name>
<proteinExistence type="predicted"/>
<comment type="caution">
    <text evidence="1">The sequence shown here is derived from an EMBL/GenBank/DDBJ whole genome shotgun (WGS) entry which is preliminary data.</text>
</comment>
<dbReference type="AlphaFoldDB" id="A0A7C3ZG10"/>